<proteinExistence type="predicted"/>
<gene>
    <name evidence="2" type="ORF">MCC10096_1159</name>
</gene>
<feature type="compositionally biased region" description="Basic and acidic residues" evidence="1">
    <location>
        <begin position="251"/>
        <end position="273"/>
    </location>
</feature>
<dbReference type="RefSeq" id="WP_131207587.1">
    <property type="nucleotide sequence ID" value="NZ_SHRV01000008.1"/>
</dbReference>
<sequence>MMFGLFGKKKEKQPPVILDLSVKEKPDGWDELIRLGFEPVFVNHRPRPNGISGDYVQTRWRLKANPDVTCTVYDSWEGGGGATFLDFDAPWNPRRIHGGYNLSWPNYTLDRLHSLGKVLFEGDRSEFKEPDSGNLDLRGITPDPVREKMRELGFRMEWDDSHDSNGDDSDEEYWCKYDQGELRDLHRSRLALYAHVDRTAGTVAIVDVETGKQATLGFDKLLKLDRIEYGKKSSMTGPDAEELESIRKEYRRQTERDERISRRAAELRHDRLNRTGRQQGEES</sequence>
<evidence type="ECO:0000313" key="2">
    <source>
        <dbReference type="EMBL" id="TCF32045.1"/>
    </source>
</evidence>
<name>A0A4R0UJ53_BIFLL</name>
<feature type="region of interest" description="Disordered" evidence="1">
    <location>
        <begin position="251"/>
        <end position="283"/>
    </location>
</feature>
<reference evidence="2 3" key="1">
    <citation type="journal article" date="2018" name="Sci. Rep.">
        <title>Genomic diversity and distribution of Bifidobacterium longum subsp. longum across the human lifespan.</title>
        <authorList>
            <person name="Odamaki T."/>
            <person name="Bottacini F."/>
            <person name="Kato K."/>
            <person name="Mitsuyama E."/>
            <person name="Yoshida K."/>
            <person name="Horigome A."/>
            <person name="Xiao J.Z."/>
            <person name="van Sinderen D."/>
        </authorList>
    </citation>
    <scope>NUCLEOTIDE SEQUENCE [LARGE SCALE GENOMIC DNA]</scope>
    <source>
        <strain evidence="2 3">MCC10096</strain>
    </source>
</reference>
<protein>
    <submittedName>
        <fullName evidence="2">Uncharacterized protein</fullName>
    </submittedName>
</protein>
<organism evidence="2 3">
    <name type="scientific">Bifidobacterium longum subsp. longum</name>
    <dbReference type="NCBI Taxonomy" id="1679"/>
    <lineage>
        <taxon>Bacteria</taxon>
        <taxon>Bacillati</taxon>
        <taxon>Actinomycetota</taxon>
        <taxon>Actinomycetes</taxon>
        <taxon>Bifidobacteriales</taxon>
        <taxon>Bifidobacteriaceae</taxon>
        <taxon>Bifidobacterium</taxon>
    </lineage>
</organism>
<dbReference type="Proteomes" id="UP000292932">
    <property type="component" value="Unassembled WGS sequence"/>
</dbReference>
<comment type="caution">
    <text evidence="2">The sequence shown here is derived from an EMBL/GenBank/DDBJ whole genome shotgun (WGS) entry which is preliminary data.</text>
</comment>
<evidence type="ECO:0000256" key="1">
    <source>
        <dbReference type="SAM" id="MobiDB-lite"/>
    </source>
</evidence>
<dbReference type="AlphaFoldDB" id="A0A4R0UJ53"/>
<dbReference type="EMBL" id="SHSP01000012">
    <property type="protein sequence ID" value="TCF32045.1"/>
    <property type="molecule type" value="Genomic_DNA"/>
</dbReference>
<accession>A0A4R0UJ53</accession>
<evidence type="ECO:0000313" key="3">
    <source>
        <dbReference type="Proteomes" id="UP000292932"/>
    </source>
</evidence>